<proteinExistence type="predicted"/>
<comment type="caution">
    <text evidence="1">The sequence shown here is derived from an EMBL/GenBank/DDBJ whole genome shotgun (WGS) entry which is preliminary data.</text>
</comment>
<dbReference type="Proteomes" id="UP001239111">
    <property type="component" value="Chromosome 3"/>
</dbReference>
<sequence>MYQSYDLIHWNYALGANHTIPTAQLSQSEQFFSSLRLQGYFEHLILLFQQSAGIFSHLKSHIILEIQQEPTPDMSPETLEALSMIMLAQAQEIFTHKAIHDNMKESIVAKLAAQTEEYYSDVLRILQKEIFRAFWDKEWIPLVSILRLCHYRCWRRSRIKFIDLRFQNIL</sequence>
<gene>
    <name evidence="1" type="ORF">QAD02_002441</name>
</gene>
<evidence type="ECO:0000313" key="1">
    <source>
        <dbReference type="EMBL" id="KAJ8671182.1"/>
    </source>
</evidence>
<organism evidence="1 2">
    <name type="scientific">Eretmocerus hayati</name>
    <dbReference type="NCBI Taxonomy" id="131215"/>
    <lineage>
        <taxon>Eukaryota</taxon>
        <taxon>Metazoa</taxon>
        <taxon>Ecdysozoa</taxon>
        <taxon>Arthropoda</taxon>
        <taxon>Hexapoda</taxon>
        <taxon>Insecta</taxon>
        <taxon>Pterygota</taxon>
        <taxon>Neoptera</taxon>
        <taxon>Endopterygota</taxon>
        <taxon>Hymenoptera</taxon>
        <taxon>Apocrita</taxon>
        <taxon>Proctotrupomorpha</taxon>
        <taxon>Chalcidoidea</taxon>
        <taxon>Aphelinidae</taxon>
        <taxon>Aphelininae</taxon>
        <taxon>Eretmocerus</taxon>
    </lineage>
</organism>
<dbReference type="EMBL" id="CM056743">
    <property type="protein sequence ID" value="KAJ8671182.1"/>
    <property type="molecule type" value="Genomic_DNA"/>
</dbReference>
<accession>A0ACC2NJ97</accession>
<reference evidence="1" key="1">
    <citation type="submission" date="2023-04" db="EMBL/GenBank/DDBJ databases">
        <title>A chromosome-level genome assembly of the parasitoid wasp Eretmocerus hayati.</title>
        <authorList>
            <person name="Zhong Y."/>
            <person name="Liu S."/>
            <person name="Liu Y."/>
        </authorList>
    </citation>
    <scope>NUCLEOTIDE SEQUENCE</scope>
    <source>
        <strain evidence="1">ZJU_SS_LIU_2023</strain>
    </source>
</reference>
<name>A0ACC2NJ97_9HYME</name>
<protein>
    <submittedName>
        <fullName evidence="1">Uncharacterized protein</fullName>
    </submittedName>
</protein>
<evidence type="ECO:0000313" key="2">
    <source>
        <dbReference type="Proteomes" id="UP001239111"/>
    </source>
</evidence>
<keyword evidence="2" id="KW-1185">Reference proteome</keyword>